<reference evidence="1 2" key="1">
    <citation type="submission" date="2018-06" db="EMBL/GenBank/DDBJ databases">
        <authorList>
            <consortium name="Pathogen Informatics"/>
            <person name="Doyle S."/>
        </authorList>
    </citation>
    <scope>NUCLEOTIDE SEQUENCE [LARGE SCALE GENOMIC DNA]</scope>
    <source>
        <strain evidence="1 2">NCTC11978</strain>
    </source>
</reference>
<gene>
    <name evidence="1" type="ORF">NCTC11978_03054</name>
</gene>
<organism evidence="1 2">
    <name type="scientific">Legionella feeleii</name>
    <dbReference type="NCBI Taxonomy" id="453"/>
    <lineage>
        <taxon>Bacteria</taxon>
        <taxon>Pseudomonadati</taxon>
        <taxon>Pseudomonadota</taxon>
        <taxon>Gammaproteobacteria</taxon>
        <taxon>Legionellales</taxon>
        <taxon>Legionellaceae</taxon>
        <taxon>Legionella</taxon>
    </lineage>
</organism>
<dbReference type="Proteomes" id="UP000254033">
    <property type="component" value="Unassembled WGS sequence"/>
</dbReference>
<evidence type="ECO:0000313" key="2">
    <source>
        <dbReference type="Proteomes" id="UP000254033"/>
    </source>
</evidence>
<evidence type="ECO:0000313" key="1">
    <source>
        <dbReference type="EMBL" id="STX39848.1"/>
    </source>
</evidence>
<dbReference type="AlphaFoldDB" id="A0A378IX80"/>
<name>A0A378IX80_9GAMM</name>
<proteinExistence type="predicted"/>
<dbReference type="EMBL" id="UGNY01000001">
    <property type="protein sequence ID" value="STX39848.1"/>
    <property type="molecule type" value="Genomic_DNA"/>
</dbReference>
<protein>
    <submittedName>
        <fullName evidence="1">Uncharacterized protein</fullName>
    </submittedName>
</protein>
<accession>A0A378IX80</accession>
<dbReference type="RefSeq" id="WP_115176199.1">
    <property type="nucleotide sequence ID" value="NZ_UGNY01000001.1"/>
</dbReference>
<sequence length="214" mass="24022">MSIIKLCADHLRAFSGNHGVKLKSGHAHELVASFFGYKSKAAMQMDILSPIKNLDQAKIFVLMPSLFIEERRKRLEYLPSGLPDAYTLGEEMFACLASEGRLAGRFFASWEHLAEVLTNEYLQKNGNSILPINFGPYEKARHIFNKPIYEFNPKIETTGNGIKLTATNKYYGSSDVHFQSIDLAITITLQRIAGYIGYANPEISIIDISNQLTK</sequence>